<name>A0A327PCX7_9BACT</name>
<comment type="caution">
    <text evidence="4">The sequence shown here is derived from an EMBL/GenBank/DDBJ whole genome shotgun (WGS) entry which is preliminary data.</text>
</comment>
<sequence>MNKSSVSEIRERFDNDVERFSNLDTGQVATIDATISLELITEAAKRIVPKAESILDVGCGAGNYALKMLSKVPDLSCTLVDLSGNMLEKAVERVSAETQGKVSAFQGDIRDIWLPEGSFDIILAGAVLHHLREDEDWERTFAKLFKLLKPGGCLMISDLITQDTDLLNAYTWERYGEYLEEIGGKDYREKVLAYVAKEDSPRSMNYQLDLMKQVGFSQVEILHKNMCFGAFGGIKAKTPLPKSKEDTKNTKIIFDFLEEIGIPTKSQKLDNTFLPGLKIEKGVLLYDLETLLYPGDLLHEAGHIALMTEEERKTIVGNVKEYRAPGQDDEIGVMLWSYAALKYLNLNPEVVFHPDGYKGDAQMLIDSYESGDFKGLPLLVWMDLCDSTEFPKMKNWIRKELNN</sequence>
<evidence type="ECO:0000259" key="3">
    <source>
        <dbReference type="Pfam" id="PF13649"/>
    </source>
</evidence>
<gene>
    <name evidence="4" type="ORF">LV83_02125</name>
</gene>
<accession>A0A327PCX7</accession>
<feature type="domain" description="Methyltransferase" evidence="3">
    <location>
        <begin position="54"/>
        <end position="152"/>
    </location>
</feature>
<keyword evidence="2" id="KW-0808">Transferase</keyword>
<dbReference type="GO" id="GO:0008168">
    <property type="term" value="F:methyltransferase activity"/>
    <property type="evidence" value="ECO:0007669"/>
    <property type="project" value="UniProtKB-KW"/>
</dbReference>
<evidence type="ECO:0000256" key="1">
    <source>
        <dbReference type="ARBA" id="ARBA00022603"/>
    </source>
</evidence>
<dbReference type="PANTHER" id="PTHR43861:SF1">
    <property type="entry name" value="TRANS-ACONITATE 2-METHYLTRANSFERASE"/>
    <property type="match status" value="1"/>
</dbReference>
<dbReference type="SUPFAM" id="SSF53335">
    <property type="entry name" value="S-adenosyl-L-methionine-dependent methyltransferases"/>
    <property type="match status" value="1"/>
</dbReference>
<dbReference type="AlphaFoldDB" id="A0A327PCX7"/>
<dbReference type="InterPro" id="IPR029063">
    <property type="entry name" value="SAM-dependent_MTases_sf"/>
</dbReference>
<dbReference type="Proteomes" id="UP000249610">
    <property type="component" value="Unassembled WGS sequence"/>
</dbReference>
<evidence type="ECO:0000313" key="4">
    <source>
        <dbReference type="EMBL" id="RAI90118.1"/>
    </source>
</evidence>
<dbReference type="GO" id="GO:0032259">
    <property type="term" value="P:methylation"/>
    <property type="evidence" value="ECO:0007669"/>
    <property type="project" value="UniProtKB-KW"/>
</dbReference>
<dbReference type="Gene3D" id="3.40.50.150">
    <property type="entry name" value="Vaccinia Virus protein VP39"/>
    <property type="match status" value="1"/>
</dbReference>
<reference evidence="4 5" key="1">
    <citation type="submission" date="2018-06" db="EMBL/GenBank/DDBJ databases">
        <title>Genomic Encyclopedia of Archaeal and Bacterial Type Strains, Phase II (KMG-II): from individual species to whole genera.</title>
        <authorList>
            <person name="Goeker M."/>
        </authorList>
    </citation>
    <scope>NUCLEOTIDE SEQUENCE [LARGE SCALE GENOMIC DNA]</scope>
    <source>
        <strain evidence="4 5">DSM 23446</strain>
    </source>
</reference>
<evidence type="ECO:0000313" key="5">
    <source>
        <dbReference type="Proteomes" id="UP000249610"/>
    </source>
</evidence>
<dbReference type="Pfam" id="PF13649">
    <property type="entry name" value="Methyltransf_25"/>
    <property type="match status" value="1"/>
</dbReference>
<keyword evidence="5" id="KW-1185">Reference proteome</keyword>
<dbReference type="InterPro" id="IPR041698">
    <property type="entry name" value="Methyltransf_25"/>
</dbReference>
<keyword evidence="4" id="KW-0830">Ubiquinone</keyword>
<dbReference type="RefSeq" id="WP_245947032.1">
    <property type="nucleotide sequence ID" value="NZ_QLLK01000005.1"/>
</dbReference>
<organism evidence="4 5">
    <name type="scientific">Algoriphagus yeomjeoni</name>
    <dbReference type="NCBI Taxonomy" id="291403"/>
    <lineage>
        <taxon>Bacteria</taxon>
        <taxon>Pseudomonadati</taxon>
        <taxon>Bacteroidota</taxon>
        <taxon>Cytophagia</taxon>
        <taxon>Cytophagales</taxon>
        <taxon>Cyclobacteriaceae</taxon>
        <taxon>Algoriphagus</taxon>
    </lineage>
</organism>
<proteinExistence type="predicted"/>
<keyword evidence="1 4" id="KW-0489">Methyltransferase</keyword>
<dbReference type="PANTHER" id="PTHR43861">
    <property type="entry name" value="TRANS-ACONITATE 2-METHYLTRANSFERASE-RELATED"/>
    <property type="match status" value="1"/>
</dbReference>
<dbReference type="EMBL" id="QLLK01000005">
    <property type="protein sequence ID" value="RAI90118.1"/>
    <property type="molecule type" value="Genomic_DNA"/>
</dbReference>
<protein>
    <submittedName>
        <fullName evidence="4">Ubiquinone/menaquinone biosynthesis C-methylase UbiE</fullName>
    </submittedName>
</protein>
<dbReference type="CDD" id="cd02440">
    <property type="entry name" value="AdoMet_MTases"/>
    <property type="match status" value="1"/>
</dbReference>
<evidence type="ECO:0000256" key="2">
    <source>
        <dbReference type="ARBA" id="ARBA00022679"/>
    </source>
</evidence>